<dbReference type="SUPFAM" id="SSF55874">
    <property type="entry name" value="ATPase domain of HSP90 chaperone/DNA topoisomerase II/histidine kinase"/>
    <property type="match status" value="1"/>
</dbReference>
<dbReference type="RefSeq" id="WP_055604865.1">
    <property type="nucleotide sequence ID" value="NZ_CP023697.1"/>
</dbReference>
<keyword evidence="3" id="KW-0547">Nucleotide-binding</keyword>
<dbReference type="PANTHER" id="PTHR35526">
    <property type="entry name" value="ANTI-SIGMA-F FACTOR RSBW-RELATED"/>
    <property type="match status" value="1"/>
</dbReference>
<reference evidence="3 4" key="1">
    <citation type="submission" date="2017-09" db="EMBL/GenBank/DDBJ databases">
        <authorList>
            <person name="Lee N."/>
            <person name="Cho B.-K."/>
        </authorList>
    </citation>
    <scope>NUCLEOTIDE SEQUENCE [LARGE SCALE GENOMIC DNA]</scope>
    <source>
        <strain evidence="3 4">ATCC 13879</strain>
    </source>
</reference>
<name>A0ABX6B6X3_9ACTN</name>
<organism evidence="3 4">
    <name type="scientific">Streptomyces prasinus</name>
    <dbReference type="NCBI Taxonomy" id="67345"/>
    <lineage>
        <taxon>Bacteria</taxon>
        <taxon>Bacillati</taxon>
        <taxon>Actinomycetota</taxon>
        <taxon>Actinomycetes</taxon>
        <taxon>Kitasatosporales</taxon>
        <taxon>Streptomycetaceae</taxon>
        <taxon>Streptomyces</taxon>
    </lineage>
</organism>
<evidence type="ECO:0000313" key="4">
    <source>
        <dbReference type="Proteomes" id="UP000326041"/>
    </source>
</evidence>
<keyword evidence="4" id="KW-1185">Reference proteome</keyword>
<dbReference type="InterPro" id="IPR036890">
    <property type="entry name" value="HATPase_C_sf"/>
</dbReference>
<proteinExistence type="predicted"/>
<accession>A0ABX6B6X3</accession>
<dbReference type="Pfam" id="PF13581">
    <property type="entry name" value="HATPase_c_2"/>
    <property type="match status" value="1"/>
</dbReference>
<keyword evidence="1" id="KW-0723">Serine/threonine-protein kinase</keyword>
<sequence length="154" mass="16076">MVTPLEDRASDEKESAAPLRYSAAWGTAGASIAEVRAAVRALLARAGHGPGQLPSQDAQLVVSELVTNALRHAPGPGGLALEVTPDAALLRVTVSDSSPRQPEPRAPDVRRVGGHGLRLVAQLCDQVHTITRGTGKQVVAHLRLCEPAHQGLSV</sequence>
<evidence type="ECO:0000313" key="3">
    <source>
        <dbReference type="EMBL" id="QEV09891.1"/>
    </source>
</evidence>
<evidence type="ECO:0000256" key="1">
    <source>
        <dbReference type="ARBA" id="ARBA00022527"/>
    </source>
</evidence>
<gene>
    <name evidence="3" type="ORF">CP972_33615</name>
</gene>
<keyword evidence="1" id="KW-0808">Transferase</keyword>
<dbReference type="Proteomes" id="UP000326041">
    <property type="component" value="Chromosome"/>
</dbReference>
<dbReference type="InterPro" id="IPR050267">
    <property type="entry name" value="Anti-sigma-factor_SerPK"/>
</dbReference>
<dbReference type="CDD" id="cd16936">
    <property type="entry name" value="HATPase_RsbW-like"/>
    <property type="match status" value="1"/>
</dbReference>
<protein>
    <submittedName>
        <fullName evidence="3">ATP-binding protein</fullName>
    </submittedName>
</protein>
<dbReference type="PANTHER" id="PTHR35526:SF3">
    <property type="entry name" value="ANTI-SIGMA-F FACTOR RSBW"/>
    <property type="match status" value="1"/>
</dbReference>
<dbReference type="EMBL" id="CP023697">
    <property type="protein sequence ID" value="QEV09891.1"/>
    <property type="molecule type" value="Genomic_DNA"/>
</dbReference>
<dbReference type="InterPro" id="IPR003594">
    <property type="entry name" value="HATPase_dom"/>
</dbReference>
<evidence type="ECO:0000259" key="2">
    <source>
        <dbReference type="Pfam" id="PF13581"/>
    </source>
</evidence>
<keyword evidence="3" id="KW-0067">ATP-binding</keyword>
<keyword evidence="1" id="KW-0418">Kinase</keyword>
<dbReference type="GO" id="GO:0005524">
    <property type="term" value="F:ATP binding"/>
    <property type="evidence" value="ECO:0007669"/>
    <property type="project" value="UniProtKB-KW"/>
</dbReference>
<dbReference type="GeneID" id="95539411"/>
<dbReference type="Gene3D" id="3.30.565.10">
    <property type="entry name" value="Histidine kinase-like ATPase, C-terminal domain"/>
    <property type="match status" value="1"/>
</dbReference>
<feature type="domain" description="Histidine kinase/HSP90-like ATPase" evidence="2">
    <location>
        <begin position="30"/>
        <end position="139"/>
    </location>
</feature>